<reference evidence="9" key="2">
    <citation type="submission" date="2020-05" db="UniProtKB">
        <authorList>
            <consortium name="EnsemblMetazoa"/>
        </authorList>
    </citation>
    <scope>IDENTIFICATION</scope>
    <source>
        <strain evidence="9">FAR1</strain>
    </source>
</reference>
<name>A0A182QGR7_9DIPT</name>
<organism evidence="9 10">
    <name type="scientific">Anopheles farauti</name>
    <dbReference type="NCBI Taxonomy" id="69004"/>
    <lineage>
        <taxon>Eukaryota</taxon>
        <taxon>Metazoa</taxon>
        <taxon>Ecdysozoa</taxon>
        <taxon>Arthropoda</taxon>
        <taxon>Hexapoda</taxon>
        <taxon>Insecta</taxon>
        <taxon>Pterygota</taxon>
        <taxon>Neoptera</taxon>
        <taxon>Endopterygota</taxon>
        <taxon>Diptera</taxon>
        <taxon>Nematocera</taxon>
        <taxon>Culicoidea</taxon>
        <taxon>Culicidae</taxon>
        <taxon>Anophelinae</taxon>
        <taxon>Anopheles</taxon>
    </lineage>
</organism>
<dbReference type="EMBL" id="AXCN02000558">
    <property type="status" value="NOT_ANNOTATED_CDS"/>
    <property type="molecule type" value="Genomic_DNA"/>
</dbReference>
<dbReference type="EnsemblMetazoa" id="AFAF009844-RA">
    <property type="protein sequence ID" value="AFAF009844-PA"/>
    <property type="gene ID" value="AFAF009844"/>
</dbReference>
<dbReference type="AlphaFoldDB" id="A0A182QGR7"/>
<evidence type="ECO:0000313" key="9">
    <source>
        <dbReference type="EnsemblMetazoa" id="AFAF009844-PA"/>
    </source>
</evidence>
<evidence type="ECO:0000256" key="6">
    <source>
        <dbReference type="ARBA" id="ARBA00022801"/>
    </source>
</evidence>
<evidence type="ECO:0000259" key="8">
    <source>
        <dbReference type="Pfam" id="PF13359"/>
    </source>
</evidence>
<dbReference type="Proteomes" id="UP000075886">
    <property type="component" value="Unassembled WGS sequence"/>
</dbReference>
<dbReference type="GO" id="GO:0046872">
    <property type="term" value="F:metal ion binding"/>
    <property type="evidence" value="ECO:0007669"/>
    <property type="project" value="UniProtKB-KW"/>
</dbReference>
<keyword evidence="6" id="KW-0378">Hydrolase</keyword>
<evidence type="ECO:0000256" key="1">
    <source>
        <dbReference type="ARBA" id="ARBA00001968"/>
    </source>
</evidence>
<reference evidence="10" key="1">
    <citation type="submission" date="2014-01" db="EMBL/GenBank/DDBJ databases">
        <title>The Genome Sequence of Anopheles farauti FAR1 (V2).</title>
        <authorList>
            <consortium name="The Broad Institute Genomics Platform"/>
            <person name="Neafsey D.E."/>
            <person name="Besansky N."/>
            <person name="Howell P."/>
            <person name="Walton C."/>
            <person name="Young S.K."/>
            <person name="Zeng Q."/>
            <person name="Gargeya S."/>
            <person name="Fitzgerald M."/>
            <person name="Haas B."/>
            <person name="Abouelleil A."/>
            <person name="Allen A.W."/>
            <person name="Alvarado L."/>
            <person name="Arachchi H.M."/>
            <person name="Berlin A.M."/>
            <person name="Chapman S.B."/>
            <person name="Gainer-Dewar J."/>
            <person name="Goldberg J."/>
            <person name="Griggs A."/>
            <person name="Gujja S."/>
            <person name="Hansen M."/>
            <person name="Howarth C."/>
            <person name="Imamovic A."/>
            <person name="Ireland A."/>
            <person name="Larimer J."/>
            <person name="McCowan C."/>
            <person name="Murphy C."/>
            <person name="Pearson M."/>
            <person name="Poon T.W."/>
            <person name="Priest M."/>
            <person name="Roberts A."/>
            <person name="Saif S."/>
            <person name="Shea T."/>
            <person name="Sisk P."/>
            <person name="Sykes S."/>
            <person name="Wortman J."/>
            <person name="Nusbaum C."/>
            <person name="Birren B."/>
        </authorList>
    </citation>
    <scope>NUCLEOTIDE SEQUENCE [LARGE SCALE GENOMIC DNA]</scope>
    <source>
        <strain evidence="10">FAR1</strain>
    </source>
</reference>
<evidence type="ECO:0000256" key="4">
    <source>
        <dbReference type="ARBA" id="ARBA00022722"/>
    </source>
</evidence>
<dbReference type="GO" id="GO:0005634">
    <property type="term" value="C:nucleus"/>
    <property type="evidence" value="ECO:0007669"/>
    <property type="project" value="UniProtKB-SubCell"/>
</dbReference>
<keyword evidence="4" id="KW-0540">Nuclease</keyword>
<dbReference type="InterPro" id="IPR027806">
    <property type="entry name" value="HARBI1_dom"/>
</dbReference>
<dbReference type="Pfam" id="PF13359">
    <property type="entry name" value="DDE_Tnp_4"/>
    <property type="match status" value="1"/>
</dbReference>
<accession>A0A182QGR7</accession>
<proteinExistence type="inferred from homology"/>
<dbReference type="GO" id="GO:0004518">
    <property type="term" value="F:nuclease activity"/>
    <property type="evidence" value="ECO:0007669"/>
    <property type="project" value="UniProtKB-KW"/>
</dbReference>
<dbReference type="InterPro" id="IPR045249">
    <property type="entry name" value="HARBI1-like"/>
</dbReference>
<keyword evidence="5" id="KW-0479">Metal-binding</keyword>
<evidence type="ECO:0000256" key="5">
    <source>
        <dbReference type="ARBA" id="ARBA00022723"/>
    </source>
</evidence>
<dbReference type="VEuPathDB" id="VectorBase:AFAF009844"/>
<feature type="domain" description="DDE Tnp4" evidence="8">
    <location>
        <begin position="203"/>
        <end position="364"/>
    </location>
</feature>
<comment type="subcellular location">
    <subcellularLocation>
        <location evidence="2">Nucleus</location>
    </subcellularLocation>
</comment>
<dbReference type="PANTHER" id="PTHR22930:SF85">
    <property type="entry name" value="GH03217P-RELATED"/>
    <property type="match status" value="1"/>
</dbReference>
<keyword evidence="7" id="KW-0539">Nucleus</keyword>
<sequence length="435" mass="50247">MSFDPLVKPNSSFMMDNNEIAQIVNEYRTMLLQQLGLHLKRQRDQIVRMRQRFITKLSHRLHRNYVLYRRQRRRLLIDVSRLLPKRQAQQRRHEYNREWWNAFSASTEHEFNDEQLEDFRMDRGSFQFLLDRLKPELTPSRQAYNGTPLTAKMKMAIAIYVLGTVQKVFRESVITMPEDANSFERVTGEFQDLCGIPQIVGIVGCLHIPISQPCNVPLQYINSKGWNSVILQAVVDSSGRFLDISCNHPGRTQIADVVVNSTIYETMDQLGSSLQRKINDLPVSPFLLGDNAYPLLPWLITPYPAKPKLSHAEHSFNVYVAKARGSLSYTFERLLGRWKVLNRGIHIDVNFIPDVVITCCILHNIAERLNSPYVDAWSECHSVEDITPEQPQWECQIVTEEGEAVRNQLCKYVLDNYPVIVDEEDVGENNGGVVF</sequence>
<keyword evidence="10" id="KW-1185">Reference proteome</keyword>
<evidence type="ECO:0000256" key="3">
    <source>
        <dbReference type="ARBA" id="ARBA00006958"/>
    </source>
</evidence>
<dbReference type="PANTHER" id="PTHR22930">
    <property type="match status" value="1"/>
</dbReference>
<evidence type="ECO:0000256" key="7">
    <source>
        <dbReference type="ARBA" id="ARBA00023242"/>
    </source>
</evidence>
<protein>
    <recommendedName>
        <fullName evidence="8">DDE Tnp4 domain-containing protein</fullName>
    </recommendedName>
</protein>
<comment type="similarity">
    <text evidence="3">Belongs to the HARBI1 family.</text>
</comment>
<comment type="cofactor">
    <cofactor evidence="1">
        <name>a divalent metal cation</name>
        <dbReference type="ChEBI" id="CHEBI:60240"/>
    </cofactor>
</comment>
<evidence type="ECO:0000313" key="10">
    <source>
        <dbReference type="Proteomes" id="UP000075886"/>
    </source>
</evidence>
<dbReference type="GO" id="GO:0016787">
    <property type="term" value="F:hydrolase activity"/>
    <property type="evidence" value="ECO:0007669"/>
    <property type="project" value="UniProtKB-KW"/>
</dbReference>
<evidence type="ECO:0000256" key="2">
    <source>
        <dbReference type="ARBA" id="ARBA00004123"/>
    </source>
</evidence>
<dbReference type="STRING" id="69004.A0A182QGR7"/>